<feature type="transmembrane region" description="Helical" evidence="2">
    <location>
        <begin position="50"/>
        <end position="69"/>
    </location>
</feature>
<feature type="transmembrane region" description="Helical" evidence="2">
    <location>
        <begin position="122"/>
        <end position="143"/>
    </location>
</feature>
<keyword evidence="4" id="KW-1185">Reference proteome</keyword>
<feature type="transmembrane region" description="Helical" evidence="2">
    <location>
        <begin position="155"/>
        <end position="175"/>
    </location>
</feature>
<feature type="transmembrane region" description="Helical" evidence="2">
    <location>
        <begin position="363"/>
        <end position="381"/>
    </location>
</feature>
<name>A0A9K3M3D0_9STRA</name>
<organism evidence="3 4">
    <name type="scientific">Nitzschia inconspicua</name>
    <dbReference type="NCBI Taxonomy" id="303405"/>
    <lineage>
        <taxon>Eukaryota</taxon>
        <taxon>Sar</taxon>
        <taxon>Stramenopiles</taxon>
        <taxon>Ochrophyta</taxon>
        <taxon>Bacillariophyta</taxon>
        <taxon>Bacillariophyceae</taxon>
        <taxon>Bacillariophycidae</taxon>
        <taxon>Bacillariales</taxon>
        <taxon>Bacillariaceae</taxon>
        <taxon>Nitzschia</taxon>
    </lineage>
</organism>
<reference evidence="3" key="1">
    <citation type="journal article" date="2021" name="Sci. Rep.">
        <title>Diploid genomic architecture of Nitzschia inconspicua, an elite biomass production diatom.</title>
        <authorList>
            <person name="Oliver A."/>
            <person name="Podell S."/>
            <person name="Pinowska A."/>
            <person name="Traller J.C."/>
            <person name="Smith S.R."/>
            <person name="McClure R."/>
            <person name="Beliaev A."/>
            <person name="Bohutskyi P."/>
            <person name="Hill E.A."/>
            <person name="Rabines A."/>
            <person name="Zheng H."/>
            <person name="Allen L.Z."/>
            <person name="Kuo A."/>
            <person name="Grigoriev I.V."/>
            <person name="Allen A.E."/>
            <person name="Hazlebeck D."/>
            <person name="Allen E.E."/>
        </authorList>
    </citation>
    <scope>NUCLEOTIDE SEQUENCE</scope>
    <source>
        <strain evidence="3">Hildebrandi</strain>
    </source>
</reference>
<dbReference type="EMBL" id="JAGRRH010000003">
    <property type="protein sequence ID" value="KAG7372555.1"/>
    <property type="molecule type" value="Genomic_DNA"/>
</dbReference>
<gene>
    <name evidence="3" type="ORF">IV203_018698</name>
</gene>
<dbReference type="Proteomes" id="UP000693970">
    <property type="component" value="Unassembled WGS sequence"/>
</dbReference>
<dbReference type="PANTHER" id="PTHR31610">
    <property type="entry name" value="SLR0360 PROTEIN"/>
    <property type="match status" value="1"/>
</dbReference>
<dbReference type="AlphaFoldDB" id="A0A9K3M3D0"/>
<feature type="transmembrane region" description="Helical" evidence="2">
    <location>
        <begin position="491"/>
        <end position="509"/>
    </location>
</feature>
<evidence type="ECO:0000256" key="2">
    <source>
        <dbReference type="SAM" id="Phobius"/>
    </source>
</evidence>
<keyword evidence="2 3" id="KW-0812">Transmembrane</keyword>
<feature type="transmembrane region" description="Helical" evidence="2">
    <location>
        <begin position="81"/>
        <end position="102"/>
    </location>
</feature>
<dbReference type="OrthoDB" id="8068875at2759"/>
<reference evidence="3" key="2">
    <citation type="submission" date="2021-04" db="EMBL/GenBank/DDBJ databases">
        <authorList>
            <person name="Podell S."/>
        </authorList>
    </citation>
    <scope>NUCLEOTIDE SEQUENCE</scope>
    <source>
        <strain evidence="3">Hildebrandi</strain>
    </source>
</reference>
<accession>A0A9K3M3D0</accession>
<comment type="caution">
    <text evidence="3">The sequence shown here is derived from an EMBL/GenBank/DDBJ whole genome shotgun (WGS) entry which is preliminary data.</text>
</comment>
<feature type="transmembrane region" description="Helical" evidence="2">
    <location>
        <begin position="182"/>
        <end position="202"/>
    </location>
</feature>
<evidence type="ECO:0000313" key="4">
    <source>
        <dbReference type="Proteomes" id="UP000693970"/>
    </source>
</evidence>
<dbReference type="PANTHER" id="PTHR31610:SF0">
    <property type="entry name" value="SLC26A_SULP TRANSPORTER DOMAIN-CONTAINING PROTEIN"/>
    <property type="match status" value="1"/>
</dbReference>
<proteinExistence type="predicted"/>
<feature type="transmembrane region" description="Helical" evidence="2">
    <location>
        <begin position="208"/>
        <end position="227"/>
    </location>
</feature>
<evidence type="ECO:0000256" key="1">
    <source>
        <dbReference type="SAM" id="MobiDB-lite"/>
    </source>
</evidence>
<sequence length="642" mass="70315">MSEEIKRTEPAPATAEGGNWLSKELSMFWNGISMTGGDYGSLCQLFFDNLSTLLGALFALQTLANPIAFGDIAVSTDTMNQIVWGQIVPGVGVTMVAGNLYYTWQAIRMTNKCGRQYTAQPYGLNTPGAFAFVYNIIYSIFFAEGGGDEAFIKGYKVALAANFVTGLISLVLGIFGRYILKVVPPAGLLVPIAGIGVAFLGLEQLTNSIAAPIVGYSTIMWVYLGWYANIRLGYGSFRLPEALQVILIGIILGWATGLNDPQDTKDAAKLVKWWGPVWTGGDIFEDIDLLADYLGIVIPLGISAAATSLMCLVSAKEAGDPFPVRESMIADGIGTCVASFFGSPFGTVIYIGHPAHKRSGAKIGYSMVNGIVYLFFSWFGLLALIQSIVNPATIGPIVFFVGLQVNEEALNFMPSRHYSAYIIGIFPSVYDWVTNVSNLAPVANEDFSYDVNSAGFTSWFGVLAWKRGSLLVSLLWVSMIVNVLDRQWKGAAIWAFIASLFAVFGIIHVPQAGFSNFSDPFWEQCSSPDFCWEFANQWMFFVAYLMLAVTFLLVLVGSKYDDHIEEPIDDESRHAFDDWFADAYKFKDADGNIRDSRDETVIVAPGSAANELKKDPDHDPIVEKEESPPVSKAFPRKLEVFI</sequence>
<feature type="transmembrane region" description="Helical" evidence="2">
    <location>
        <begin position="327"/>
        <end position="351"/>
    </location>
</feature>
<feature type="transmembrane region" description="Helical" evidence="2">
    <location>
        <begin position="239"/>
        <end position="257"/>
    </location>
</feature>
<feature type="transmembrane region" description="Helical" evidence="2">
    <location>
        <begin position="538"/>
        <end position="556"/>
    </location>
</feature>
<feature type="compositionally biased region" description="Basic and acidic residues" evidence="1">
    <location>
        <begin position="611"/>
        <end position="627"/>
    </location>
</feature>
<keyword evidence="2" id="KW-0472">Membrane</keyword>
<feature type="transmembrane region" description="Helical" evidence="2">
    <location>
        <begin position="293"/>
        <end position="315"/>
    </location>
</feature>
<feature type="region of interest" description="Disordered" evidence="1">
    <location>
        <begin position="606"/>
        <end position="630"/>
    </location>
</feature>
<protein>
    <submittedName>
        <fullName evidence="3">Permease transmembrane protein</fullName>
    </submittedName>
</protein>
<keyword evidence="2" id="KW-1133">Transmembrane helix</keyword>
<feature type="transmembrane region" description="Helical" evidence="2">
    <location>
        <begin position="464"/>
        <end position="484"/>
    </location>
</feature>
<evidence type="ECO:0000313" key="3">
    <source>
        <dbReference type="EMBL" id="KAG7372555.1"/>
    </source>
</evidence>